<dbReference type="OrthoDB" id="7172943at2"/>
<accession>A0A6I4SRZ2</accession>
<keyword evidence="3" id="KW-1185">Reference proteome</keyword>
<dbReference type="Proteomes" id="UP000468943">
    <property type="component" value="Unassembled WGS sequence"/>
</dbReference>
<evidence type="ECO:0008006" key="4">
    <source>
        <dbReference type="Google" id="ProtNLM"/>
    </source>
</evidence>
<gene>
    <name evidence="2" type="ORF">GRI36_10300</name>
</gene>
<feature type="chain" id="PRO_5026078359" description="Lipoprotein" evidence="1">
    <location>
        <begin position="25"/>
        <end position="196"/>
    </location>
</feature>
<dbReference type="EMBL" id="WTYS01000001">
    <property type="protein sequence ID" value="MXO57272.1"/>
    <property type="molecule type" value="Genomic_DNA"/>
</dbReference>
<proteinExistence type="predicted"/>
<evidence type="ECO:0000313" key="3">
    <source>
        <dbReference type="Proteomes" id="UP000468943"/>
    </source>
</evidence>
<dbReference type="AlphaFoldDB" id="A0A6I4SRZ2"/>
<name>A0A6I4SRZ2_9SPHN</name>
<sequence length="196" mass="22993">MRQNSRKAALAVLAASLLVTTACVSSSTPYQPVSSANRIAGGYSDEQLSENRFRVSFVGNSLTSREQVESYLLFRAAELTLEQGHTWFVIEDRLVEHDVERTARRDPLYDPWFHSYYGYWRPYWRYHDRRGWRPWYPYYGHSFWTDHVDIREVERFEAIAEIRLGDGPLPNGNLRAFDAREVIERIGPRVVYPGDR</sequence>
<organism evidence="2 3">
    <name type="scientific">Pontixanthobacter gangjinensis</name>
    <dbReference type="NCBI Taxonomy" id="1028742"/>
    <lineage>
        <taxon>Bacteria</taxon>
        <taxon>Pseudomonadati</taxon>
        <taxon>Pseudomonadota</taxon>
        <taxon>Alphaproteobacteria</taxon>
        <taxon>Sphingomonadales</taxon>
        <taxon>Erythrobacteraceae</taxon>
        <taxon>Pontixanthobacter</taxon>
    </lineage>
</organism>
<evidence type="ECO:0000256" key="1">
    <source>
        <dbReference type="SAM" id="SignalP"/>
    </source>
</evidence>
<reference evidence="2 3" key="1">
    <citation type="submission" date="2019-12" db="EMBL/GenBank/DDBJ databases">
        <title>Genomic-based taxomic classification of the family Erythrobacteraceae.</title>
        <authorList>
            <person name="Xu L."/>
        </authorList>
    </citation>
    <scope>NUCLEOTIDE SEQUENCE [LARGE SCALE GENOMIC DNA]</scope>
    <source>
        <strain evidence="2 3">JCM 17802</strain>
    </source>
</reference>
<protein>
    <recommendedName>
        <fullName evidence="4">Lipoprotein</fullName>
    </recommendedName>
</protein>
<dbReference type="NCBIfam" id="NF047637">
    <property type="entry name" value="lipo_CC0125"/>
    <property type="match status" value="1"/>
</dbReference>
<feature type="signal peptide" evidence="1">
    <location>
        <begin position="1"/>
        <end position="24"/>
    </location>
</feature>
<keyword evidence="1" id="KW-0732">Signal</keyword>
<evidence type="ECO:0000313" key="2">
    <source>
        <dbReference type="EMBL" id="MXO57272.1"/>
    </source>
</evidence>
<dbReference type="PROSITE" id="PS51257">
    <property type="entry name" value="PROKAR_LIPOPROTEIN"/>
    <property type="match status" value="1"/>
</dbReference>
<comment type="caution">
    <text evidence="2">The sequence shown here is derived from an EMBL/GenBank/DDBJ whole genome shotgun (WGS) entry which is preliminary data.</text>
</comment>
<dbReference type="RefSeq" id="WP_160598377.1">
    <property type="nucleotide sequence ID" value="NZ_WTYS01000001.1"/>
</dbReference>